<dbReference type="Gene3D" id="3.10.110.10">
    <property type="entry name" value="Ubiquitin Conjugating Enzyme"/>
    <property type="match status" value="1"/>
</dbReference>
<dbReference type="SMART" id="SM00212">
    <property type="entry name" value="UBCc"/>
    <property type="match status" value="1"/>
</dbReference>
<feature type="domain" description="UBC core" evidence="1">
    <location>
        <begin position="76"/>
        <end position="227"/>
    </location>
</feature>
<accession>A0AAW1W4Q3</accession>
<evidence type="ECO:0000313" key="2">
    <source>
        <dbReference type="EMBL" id="KAK9919538.1"/>
    </source>
</evidence>
<name>A0AAW1W4Q3_RUBAR</name>
<dbReference type="EMBL" id="JBEDUW010000006">
    <property type="protein sequence ID" value="KAK9919538.1"/>
    <property type="molecule type" value="Genomic_DNA"/>
</dbReference>
<comment type="caution">
    <text evidence="2">The sequence shown here is derived from an EMBL/GenBank/DDBJ whole genome shotgun (WGS) entry which is preliminary data.</text>
</comment>
<dbReference type="InterPro" id="IPR050113">
    <property type="entry name" value="Ub_conjugating_enzyme"/>
</dbReference>
<evidence type="ECO:0000259" key="1">
    <source>
        <dbReference type="PROSITE" id="PS50127"/>
    </source>
</evidence>
<dbReference type="Pfam" id="PF00179">
    <property type="entry name" value="UQ_con"/>
    <property type="match status" value="1"/>
</dbReference>
<dbReference type="AlphaFoldDB" id="A0AAW1W4Q3"/>
<sequence length="229" mass="26219">MMRIEEDPPPGSEISMVLPDLDRLRLVQDLSPGAEISMMLPGLDRLKHSSSGAEDICARLQKKVSDYPPPGADYTNARYRLFRELKRLLRDPPAGISVVPPDYYNCNIMLWNVVIAPHSLDSPWEGGAFKLNLQFNEDYPQKPPIVKFVSRMFHPNISADGSMSFDNLEDRWPPINDVEDILKYIQSLICHPNPNCPANPEAFCLYFSENRLEYNRRVRIIVDQSWTAD</sequence>
<dbReference type="SUPFAM" id="SSF54495">
    <property type="entry name" value="UBC-like"/>
    <property type="match status" value="1"/>
</dbReference>
<dbReference type="PANTHER" id="PTHR24067">
    <property type="entry name" value="UBIQUITIN-CONJUGATING ENZYME E2"/>
    <property type="match status" value="1"/>
</dbReference>
<proteinExistence type="predicted"/>
<protein>
    <recommendedName>
        <fullName evidence="1">UBC core domain-containing protein</fullName>
    </recommendedName>
</protein>
<organism evidence="2 3">
    <name type="scientific">Rubus argutus</name>
    <name type="common">Southern blackberry</name>
    <dbReference type="NCBI Taxonomy" id="59490"/>
    <lineage>
        <taxon>Eukaryota</taxon>
        <taxon>Viridiplantae</taxon>
        <taxon>Streptophyta</taxon>
        <taxon>Embryophyta</taxon>
        <taxon>Tracheophyta</taxon>
        <taxon>Spermatophyta</taxon>
        <taxon>Magnoliopsida</taxon>
        <taxon>eudicotyledons</taxon>
        <taxon>Gunneridae</taxon>
        <taxon>Pentapetalae</taxon>
        <taxon>rosids</taxon>
        <taxon>fabids</taxon>
        <taxon>Rosales</taxon>
        <taxon>Rosaceae</taxon>
        <taxon>Rosoideae</taxon>
        <taxon>Rosoideae incertae sedis</taxon>
        <taxon>Rubus</taxon>
    </lineage>
</organism>
<dbReference type="InterPro" id="IPR000608">
    <property type="entry name" value="UBC"/>
</dbReference>
<dbReference type="Proteomes" id="UP001457282">
    <property type="component" value="Unassembled WGS sequence"/>
</dbReference>
<dbReference type="InterPro" id="IPR016135">
    <property type="entry name" value="UBQ-conjugating_enzyme/RWD"/>
</dbReference>
<dbReference type="PROSITE" id="PS50127">
    <property type="entry name" value="UBC_2"/>
    <property type="match status" value="1"/>
</dbReference>
<keyword evidence="3" id="KW-1185">Reference proteome</keyword>
<evidence type="ECO:0000313" key="3">
    <source>
        <dbReference type="Proteomes" id="UP001457282"/>
    </source>
</evidence>
<gene>
    <name evidence="2" type="ORF">M0R45_028129</name>
</gene>
<reference evidence="2 3" key="1">
    <citation type="journal article" date="2023" name="G3 (Bethesda)">
        <title>A chromosome-length genome assembly and annotation of blackberry (Rubus argutus, cv. 'Hillquist').</title>
        <authorList>
            <person name="Bruna T."/>
            <person name="Aryal R."/>
            <person name="Dudchenko O."/>
            <person name="Sargent D.J."/>
            <person name="Mead D."/>
            <person name="Buti M."/>
            <person name="Cavallini A."/>
            <person name="Hytonen T."/>
            <person name="Andres J."/>
            <person name="Pham M."/>
            <person name="Weisz D."/>
            <person name="Mascagni F."/>
            <person name="Usai G."/>
            <person name="Natali L."/>
            <person name="Bassil N."/>
            <person name="Fernandez G.E."/>
            <person name="Lomsadze A."/>
            <person name="Armour M."/>
            <person name="Olukolu B."/>
            <person name="Poorten T."/>
            <person name="Britton C."/>
            <person name="Davik J."/>
            <person name="Ashrafi H."/>
            <person name="Aiden E.L."/>
            <person name="Borodovsky M."/>
            <person name="Worthington M."/>
        </authorList>
    </citation>
    <scope>NUCLEOTIDE SEQUENCE [LARGE SCALE GENOMIC DNA]</scope>
    <source>
        <strain evidence="2">PI 553951</strain>
    </source>
</reference>